<reference evidence="2" key="2">
    <citation type="journal article" date="2018" name="BMC Genomics">
        <title>A manually annotated Actinidia chinensis var. chinensis (kiwifruit) genome highlights the challenges associated with draft genomes and gene prediction in plants.</title>
        <authorList>
            <person name="Pilkington S.M."/>
            <person name="Crowhurst R."/>
            <person name="Hilario E."/>
            <person name="Nardozza S."/>
            <person name="Fraser L."/>
            <person name="Peng Y."/>
            <person name="Gunaseelan K."/>
            <person name="Simpson R."/>
            <person name="Tahir J."/>
            <person name="Deroles S.C."/>
            <person name="Templeton K."/>
            <person name="Luo Z."/>
            <person name="Davy M."/>
            <person name="Cheng C."/>
            <person name="McNeilage M."/>
            <person name="Scaglione D."/>
            <person name="Liu Y."/>
            <person name="Zhang Q."/>
            <person name="Datson P."/>
            <person name="De Silva N."/>
            <person name="Gardiner S.E."/>
            <person name="Bassett H."/>
            <person name="Chagne D."/>
            <person name="McCallum J."/>
            <person name="Dzierzon H."/>
            <person name="Deng C."/>
            <person name="Wang Y.Y."/>
            <person name="Barron L."/>
            <person name="Manako K."/>
            <person name="Bowen J."/>
            <person name="Foster T.M."/>
            <person name="Erridge Z.A."/>
            <person name="Tiffin H."/>
            <person name="Waite C.N."/>
            <person name="Davies K.M."/>
            <person name="Grierson E.P."/>
            <person name="Laing W.A."/>
            <person name="Kirk R."/>
            <person name="Chen X."/>
            <person name="Wood M."/>
            <person name="Montefiori M."/>
            <person name="Brummell D.A."/>
            <person name="Schwinn K.E."/>
            <person name="Catanach A."/>
            <person name="Fullerton C."/>
            <person name="Li D."/>
            <person name="Meiyalaghan S."/>
            <person name="Nieuwenhuizen N."/>
            <person name="Read N."/>
            <person name="Prakash R."/>
            <person name="Hunter D."/>
            <person name="Zhang H."/>
            <person name="McKenzie M."/>
            <person name="Knabel M."/>
            <person name="Harris A."/>
            <person name="Allan A.C."/>
            <person name="Gleave A."/>
            <person name="Chen A."/>
            <person name="Janssen B.J."/>
            <person name="Plunkett B."/>
            <person name="Ampomah-Dwamena C."/>
            <person name="Voogd C."/>
            <person name="Leif D."/>
            <person name="Lafferty D."/>
            <person name="Souleyre E.J.F."/>
            <person name="Varkonyi-Gasic E."/>
            <person name="Gambi F."/>
            <person name="Hanley J."/>
            <person name="Yao J.L."/>
            <person name="Cheung J."/>
            <person name="David K.M."/>
            <person name="Warren B."/>
            <person name="Marsh K."/>
            <person name="Snowden K.C."/>
            <person name="Lin-Wang K."/>
            <person name="Brian L."/>
            <person name="Martinez-Sanchez M."/>
            <person name="Wang M."/>
            <person name="Ileperuma N."/>
            <person name="Macnee N."/>
            <person name="Campin R."/>
            <person name="McAtee P."/>
            <person name="Drummond R.S.M."/>
            <person name="Espley R.V."/>
            <person name="Ireland H.S."/>
            <person name="Wu R."/>
            <person name="Atkinson R.G."/>
            <person name="Karunairetnam S."/>
            <person name="Bulley S."/>
            <person name="Chunkath S."/>
            <person name="Hanley Z."/>
            <person name="Storey R."/>
            <person name="Thrimawithana A.H."/>
            <person name="Thomson S."/>
            <person name="David C."/>
            <person name="Testolin R."/>
            <person name="Huang H."/>
            <person name="Hellens R.P."/>
            <person name="Schaffer R.J."/>
        </authorList>
    </citation>
    <scope>NUCLEOTIDE SEQUENCE [LARGE SCALE GENOMIC DNA]</scope>
    <source>
        <strain evidence="2">cv. Red5</strain>
    </source>
</reference>
<dbReference type="Gramene" id="PSS20942">
    <property type="protein sequence ID" value="PSS20942"/>
    <property type="gene ID" value="CEY00_Acc09981"/>
</dbReference>
<accession>A0A2R6R4N1</accession>
<evidence type="ECO:0000313" key="2">
    <source>
        <dbReference type="Proteomes" id="UP000241394"/>
    </source>
</evidence>
<reference evidence="1 2" key="1">
    <citation type="submission" date="2017-07" db="EMBL/GenBank/DDBJ databases">
        <title>An improved, manually edited Actinidia chinensis var. chinensis (kiwifruit) genome highlights the challenges associated with draft genomes and gene prediction in plants.</title>
        <authorList>
            <person name="Pilkington S."/>
            <person name="Crowhurst R."/>
            <person name="Hilario E."/>
            <person name="Nardozza S."/>
            <person name="Fraser L."/>
            <person name="Peng Y."/>
            <person name="Gunaseelan K."/>
            <person name="Simpson R."/>
            <person name="Tahir J."/>
            <person name="Deroles S."/>
            <person name="Templeton K."/>
            <person name="Luo Z."/>
            <person name="Davy M."/>
            <person name="Cheng C."/>
            <person name="Mcneilage M."/>
            <person name="Scaglione D."/>
            <person name="Liu Y."/>
            <person name="Zhang Q."/>
            <person name="Datson P."/>
            <person name="De Silva N."/>
            <person name="Gardiner S."/>
            <person name="Bassett H."/>
            <person name="Chagne D."/>
            <person name="Mccallum J."/>
            <person name="Dzierzon H."/>
            <person name="Deng C."/>
            <person name="Wang Y.-Y."/>
            <person name="Barron N."/>
            <person name="Manako K."/>
            <person name="Bowen J."/>
            <person name="Foster T."/>
            <person name="Erridge Z."/>
            <person name="Tiffin H."/>
            <person name="Waite C."/>
            <person name="Davies K."/>
            <person name="Grierson E."/>
            <person name="Laing W."/>
            <person name="Kirk R."/>
            <person name="Chen X."/>
            <person name="Wood M."/>
            <person name="Montefiori M."/>
            <person name="Brummell D."/>
            <person name="Schwinn K."/>
            <person name="Catanach A."/>
            <person name="Fullerton C."/>
            <person name="Li D."/>
            <person name="Meiyalaghan S."/>
            <person name="Nieuwenhuizen N."/>
            <person name="Read N."/>
            <person name="Prakash R."/>
            <person name="Hunter D."/>
            <person name="Zhang H."/>
            <person name="Mckenzie M."/>
            <person name="Knabel M."/>
            <person name="Harris A."/>
            <person name="Allan A."/>
            <person name="Chen A."/>
            <person name="Janssen B."/>
            <person name="Plunkett B."/>
            <person name="Dwamena C."/>
            <person name="Voogd C."/>
            <person name="Leif D."/>
            <person name="Lafferty D."/>
            <person name="Souleyre E."/>
            <person name="Varkonyi-Gasic E."/>
            <person name="Gambi F."/>
            <person name="Hanley J."/>
            <person name="Yao J.-L."/>
            <person name="Cheung J."/>
            <person name="David K."/>
            <person name="Warren B."/>
            <person name="Marsh K."/>
            <person name="Snowden K."/>
            <person name="Lin-Wang K."/>
            <person name="Brian L."/>
            <person name="Martinez-Sanchez M."/>
            <person name="Wang M."/>
            <person name="Ileperuma N."/>
            <person name="Macnee N."/>
            <person name="Campin R."/>
            <person name="Mcatee P."/>
            <person name="Drummond R."/>
            <person name="Espley R."/>
            <person name="Ireland H."/>
            <person name="Wu R."/>
            <person name="Atkinson R."/>
            <person name="Karunairetnam S."/>
            <person name="Bulley S."/>
            <person name="Chunkath S."/>
            <person name="Hanley Z."/>
            <person name="Storey R."/>
            <person name="Thrimawithana A."/>
            <person name="Thomson S."/>
            <person name="David C."/>
            <person name="Testolin R."/>
        </authorList>
    </citation>
    <scope>NUCLEOTIDE SEQUENCE [LARGE SCALE GENOMIC DNA]</scope>
    <source>
        <strain evidence="2">cv. Red5</strain>
        <tissue evidence="1">Young leaf</tissue>
    </source>
</reference>
<gene>
    <name evidence="1" type="ORF">CEY00_Acc09981</name>
</gene>
<protein>
    <submittedName>
        <fullName evidence="1">Phosphopentomutase</fullName>
    </submittedName>
</protein>
<organism evidence="1 2">
    <name type="scientific">Actinidia chinensis var. chinensis</name>
    <name type="common">Chinese soft-hair kiwi</name>
    <dbReference type="NCBI Taxonomy" id="1590841"/>
    <lineage>
        <taxon>Eukaryota</taxon>
        <taxon>Viridiplantae</taxon>
        <taxon>Streptophyta</taxon>
        <taxon>Embryophyta</taxon>
        <taxon>Tracheophyta</taxon>
        <taxon>Spermatophyta</taxon>
        <taxon>Magnoliopsida</taxon>
        <taxon>eudicotyledons</taxon>
        <taxon>Gunneridae</taxon>
        <taxon>Pentapetalae</taxon>
        <taxon>asterids</taxon>
        <taxon>Ericales</taxon>
        <taxon>Actinidiaceae</taxon>
        <taxon>Actinidia</taxon>
    </lineage>
</organism>
<comment type="caution">
    <text evidence="1">The sequence shown here is derived from an EMBL/GenBank/DDBJ whole genome shotgun (WGS) entry which is preliminary data.</text>
</comment>
<proteinExistence type="predicted"/>
<sequence>MKNRSTYHTKLHYPNDPNFIDPLRIFPQLYRTTIIKLPFDAKLTTMYAVQESCGRIRRGSSVDTLIDISSSNPLERRRERERERERELWVWEGERREYI</sequence>
<dbReference type="AlphaFoldDB" id="A0A2R6R4N1"/>
<dbReference type="Proteomes" id="UP000241394">
    <property type="component" value="Chromosome LG9"/>
</dbReference>
<keyword evidence="2" id="KW-1185">Reference proteome</keyword>
<name>A0A2R6R4N1_ACTCC</name>
<dbReference type="EMBL" id="NKQK01000009">
    <property type="protein sequence ID" value="PSS20942.1"/>
    <property type="molecule type" value="Genomic_DNA"/>
</dbReference>
<dbReference type="InParanoid" id="A0A2R6R4N1"/>
<evidence type="ECO:0000313" key="1">
    <source>
        <dbReference type="EMBL" id="PSS20942.1"/>
    </source>
</evidence>